<dbReference type="PRINTS" id="PR01268">
    <property type="entry name" value="GSTRNSFRASEP"/>
</dbReference>
<sequence length="186" mass="21323">MLKDQGKEWEDIAVSGQEWPAVKQSCLFGQLPKLEDGNLILYQTNAIRRHLARKLGVYGQNERDAALIDMMDDSLVDLLGKYMKLIYQEYDTGKEKYLQELPENLRRYEKILSGNKGGFLVGSQISFADYLLLSLLLYHQVLCPSCLDSFPTLRSYLDRMCARPNLQTYLQSDAYKSKPINANGKQ</sequence>
<dbReference type="InterPro" id="IPR004045">
    <property type="entry name" value="Glutathione_S-Trfase_N"/>
</dbReference>
<comment type="similarity">
    <text evidence="1 4">Belongs to the GST superfamily. Pi family.</text>
</comment>
<dbReference type="PANTHER" id="PTHR11571:SF141">
    <property type="entry name" value="GLUTATHIONE S-TRANSFERASE"/>
    <property type="match status" value="1"/>
</dbReference>
<dbReference type="AlphaFoldDB" id="A0A9W7WL30"/>
<dbReference type="InterPro" id="IPR004046">
    <property type="entry name" value="GST_C"/>
</dbReference>
<dbReference type="PROSITE" id="PS50405">
    <property type="entry name" value="GST_CTER"/>
    <property type="match status" value="1"/>
</dbReference>
<dbReference type="SUPFAM" id="SSF52833">
    <property type="entry name" value="Thioredoxin-like"/>
    <property type="match status" value="1"/>
</dbReference>
<evidence type="ECO:0000313" key="8">
    <source>
        <dbReference type="Proteomes" id="UP001059041"/>
    </source>
</evidence>
<evidence type="ECO:0000259" key="5">
    <source>
        <dbReference type="PROSITE" id="PS50404"/>
    </source>
</evidence>
<dbReference type="GO" id="GO:0006749">
    <property type="term" value="P:glutathione metabolic process"/>
    <property type="evidence" value="ECO:0007669"/>
    <property type="project" value="UniProtKB-UniRule"/>
</dbReference>
<evidence type="ECO:0000259" key="6">
    <source>
        <dbReference type="PROSITE" id="PS50405"/>
    </source>
</evidence>
<dbReference type="GO" id="GO:0005829">
    <property type="term" value="C:cytosol"/>
    <property type="evidence" value="ECO:0007669"/>
    <property type="project" value="TreeGrafter"/>
</dbReference>
<dbReference type="GO" id="GO:0005739">
    <property type="term" value="C:mitochondrion"/>
    <property type="evidence" value="ECO:0007669"/>
    <property type="project" value="UniProtKB-SubCell"/>
</dbReference>
<keyword evidence="4" id="KW-0963">Cytoplasm</keyword>
<evidence type="ECO:0000256" key="2">
    <source>
        <dbReference type="ARBA" id="ARBA00011738"/>
    </source>
</evidence>
<comment type="function">
    <text evidence="4">Conjugation of reduced glutathione to a wide number of exogenous and endogenous hydrophobic electrophiles.</text>
</comment>
<feature type="domain" description="GST N-terminal" evidence="5">
    <location>
        <begin position="1"/>
        <end position="59"/>
    </location>
</feature>
<dbReference type="InterPro" id="IPR036282">
    <property type="entry name" value="Glutathione-S-Trfase_C_sf"/>
</dbReference>
<dbReference type="GO" id="GO:0005634">
    <property type="term" value="C:nucleus"/>
    <property type="evidence" value="ECO:0007669"/>
    <property type="project" value="UniProtKB-SubCell"/>
</dbReference>
<keyword evidence="4" id="KW-0539">Nucleus</keyword>
<comment type="caution">
    <text evidence="7">The sequence shown here is derived from an EMBL/GenBank/DDBJ whole genome shotgun (WGS) entry which is preliminary data.</text>
</comment>
<evidence type="ECO:0000313" key="7">
    <source>
        <dbReference type="EMBL" id="KAI7801483.1"/>
    </source>
</evidence>
<dbReference type="GO" id="GO:0004364">
    <property type="term" value="F:glutathione transferase activity"/>
    <property type="evidence" value="ECO:0007669"/>
    <property type="project" value="UniProtKB-UniRule"/>
</dbReference>
<dbReference type="FunFam" id="1.20.1050.10:FF:000020">
    <property type="entry name" value="Glutathione S-transferase P 1"/>
    <property type="match status" value="1"/>
</dbReference>
<dbReference type="Proteomes" id="UP001059041">
    <property type="component" value="Linkage Group LG13"/>
</dbReference>
<dbReference type="SUPFAM" id="SSF47616">
    <property type="entry name" value="GST C-terminal domain-like"/>
    <property type="match status" value="1"/>
</dbReference>
<evidence type="ECO:0000256" key="1">
    <source>
        <dbReference type="ARBA" id="ARBA00007297"/>
    </source>
</evidence>
<name>A0A9W7WL30_TRIRA</name>
<dbReference type="PROSITE" id="PS50404">
    <property type="entry name" value="GST_NTER"/>
    <property type="match status" value="1"/>
</dbReference>
<dbReference type="InterPro" id="IPR036249">
    <property type="entry name" value="Thioredoxin-like_sf"/>
</dbReference>
<keyword evidence="8" id="KW-1185">Reference proteome</keyword>
<dbReference type="PANTHER" id="PTHR11571">
    <property type="entry name" value="GLUTATHIONE S-TRANSFERASE"/>
    <property type="match status" value="1"/>
</dbReference>
<feature type="domain" description="GST C-terminal" evidence="6">
    <location>
        <begin position="61"/>
        <end position="180"/>
    </location>
</feature>
<gene>
    <name evidence="7" type="ORF">IRJ41_017365</name>
</gene>
<proteinExistence type="inferred from homology"/>
<dbReference type="EC" id="2.5.1.18" evidence="4"/>
<evidence type="ECO:0000256" key="3">
    <source>
        <dbReference type="ARBA" id="ARBA00022679"/>
    </source>
</evidence>
<organism evidence="7 8">
    <name type="scientific">Triplophysa rosa</name>
    <name type="common">Cave loach</name>
    <dbReference type="NCBI Taxonomy" id="992332"/>
    <lineage>
        <taxon>Eukaryota</taxon>
        <taxon>Metazoa</taxon>
        <taxon>Chordata</taxon>
        <taxon>Craniata</taxon>
        <taxon>Vertebrata</taxon>
        <taxon>Euteleostomi</taxon>
        <taxon>Actinopterygii</taxon>
        <taxon>Neopterygii</taxon>
        <taxon>Teleostei</taxon>
        <taxon>Ostariophysi</taxon>
        <taxon>Cypriniformes</taxon>
        <taxon>Nemacheilidae</taxon>
        <taxon>Triplophysa</taxon>
    </lineage>
</organism>
<dbReference type="InterPro" id="IPR003082">
    <property type="entry name" value="GST_pi"/>
</dbReference>
<dbReference type="InterPro" id="IPR010987">
    <property type="entry name" value="Glutathione-S-Trfase_C-like"/>
</dbReference>
<keyword evidence="3 4" id="KW-0808">Transferase</keyword>
<dbReference type="Gene3D" id="1.20.1050.10">
    <property type="match status" value="1"/>
</dbReference>
<dbReference type="Pfam" id="PF14497">
    <property type="entry name" value="GST_C_3"/>
    <property type="match status" value="1"/>
</dbReference>
<dbReference type="SFLD" id="SFLDS00019">
    <property type="entry name" value="Glutathione_Transferase_(cytos"/>
    <property type="match status" value="1"/>
</dbReference>
<dbReference type="InterPro" id="IPR050213">
    <property type="entry name" value="GST_superfamily"/>
</dbReference>
<comment type="subcellular location">
    <subcellularLocation>
        <location evidence="4">Cytoplasm</location>
    </subcellularLocation>
    <subcellularLocation>
        <location evidence="4">Mitochondrion</location>
    </subcellularLocation>
    <subcellularLocation>
        <location evidence="4">Nucleus</location>
    </subcellularLocation>
</comment>
<reference evidence="7" key="1">
    <citation type="submission" date="2021-02" db="EMBL/GenBank/DDBJ databases">
        <title>Comparative genomics reveals that relaxation of natural selection precedes convergent phenotypic evolution of cavefish.</title>
        <authorList>
            <person name="Peng Z."/>
        </authorList>
    </citation>
    <scope>NUCLEOTIDE SEQUENCE</scope>
    <source>
        <tissue evidence="7">Muscle</tissue>
    </source>
</reference>
<protein>
    <recommendedName>
        <fullName evidence="4">Glutathione S-transferase</fullName>
        <ecNumber evidence="4">2.5.1.18</ecNumber>
    </recommendedName>
    <alternativeName>
        <fullName evidence="4">GST class-pi</fullName>
    </alternativeName>
</protein>
<dbReference type="Gene3D" id="3.40.30.10">
    <property type="entry name" value="Glutaredoxin"/>
    <property type="match status" value="1"/>
</dbReference>
<dbReference type="InterPro" id="IPR040079">
    <property type="entry name" value="Glutathione_S-Trfase"/>
</dbReference>
<comment type="subunit">
    <text evidence="2 4">Homodimer.</text>
</comment>
<evidence type="ECO:0000256" key="4">
    <source>
        <dbReference type="RuleBase" id="RU368105"/>
    </source>
</evidence>
<comment type="catalytic activity">
    <reaction evidence="4">
        <text>RX + glutathione = an S-substituted glutathione + a halide anion + H(+)</text>
        <dbReference type="Rhea" id="RHEA:16437"/>
        <dbReference type="ChEBI" id="CHEBI:15378"/>
        <dbReference type="ChEBI" id="CHEBI:16042"/>
        <dbReference type="ChEBI" id="CHEBI:17792"/>
        <dbReference type="ChEBI" id="CHEBI:57925"/>
        <dbReference type="ChEBI" id="CHEBI:90779"/>
        <dbReference type="EC" id="2.5.1.18"/>
    </reaction>
</comment>
<dbReference type="EMBL" id="JAFHDT010000013">
    <property type="protein sequence ID" value="KAI7801483.1"/>
    <property type="molecule type" value="Genomic_DNA"/>
</dbReference>
<keyword evidence="4" id="KW-0496">Mitochondrion</keyword>
<accession>A0A9W7WL30</accession>